<dbReference type="RefSeq" id="WP_277531694.1">
    <property type="nucleotide sequence ID" value="NZ_JAPDIA010000003.1"/>
</dbReference>
<keyword evidence="1" id="KW-1133">Transmembrane helix</keyword>
<dbReference type="GO" id="GO:0016020">
    <property type="term" value="C:membrane"/>
    <property type="evidence" value="ECO:0007669"/>
    <property type="project" value="InterPro"/>
</dbReference>
<dbReference type="Proteomes" id="UP001153404">
    <property type="component" value="Unassembled WGS sequence"/>
</dbReference>
<evidence type="ECO:0000313" key="2">
    <source>
        <dbReference type="EMBL" id="MDG0810060.1"/>
    </source>
</evidence>
<dbReference type="AlphaFoldDB" id="A0A9X4KSE1"/>
<feature type="transmembrane region" description="Helical" evidence="1">
    <location>
        <begin position="248"/>
        <end position="265"/>
    </location>
</feature>
<keyword evidence="3" id="KW-1185">Reference proteome</keyword>
<feature type="transmembrane region" description="Helical" evidence="1">
    <location>
        <begin position="153"/>
        <end position="171"/>
    </location>
</feature>
<reference evidence="2" key="1">
    <citation type="submission" date="2022-10" db="EMBL/GenBank/DDBJ databases">
        <title>Comparative genomic analysis of Cohnella hashimotonis sp. nov., isolated from the International Space Station.</title>
        <authorList>
            <person name="Simpson A."/>
            <person name="Venkateswaran K."/>
        </authorList>
    </citation>
    <scope>NUCLEOTIDE SEQUENCE</scope>
    <source>
        <strain evidence="2">DSM 28161</strain>
    </source>
</reference>
<evidence type="ECO:0000256" key="1">
    <source>
        <dbReference type="SAM" id="Phobius"/>
    </source>
</evidence>
<accession>A0A9X4KSE1</accession>
<dbReference type="EMBL" id="JAPDIA010000003">
    <property type="protein sequence ID" value="MDG0810060.1"/>
    <property type="molecule type" value="Genomic_DNA"/>
</dbReference>
<sequence>MYLDLLRHPPDWIGHLPARTPIVVLAILMLRARLRTFAESGDGLFLRSSGRWVSGMTLAGLAYTLAARMAVSAAGAGLMLPLMSDATGWSFGAGAALAVSAGLMGFAWTLIRDATERRWQGARRVLAVYGLRAAFIAAWVPVAGWGMRGGEPVAAAAFIAALALACVGLAWRRSMRAGTFAQELEAEHRAYGDNVGWVLMDTEQAKRPPAGRRPWVLRKPGPLLKRRDEPARIAELWLRAMLRDAEQVRTLLQFALLGIAAIWLSPVWLGAIAWAGLCALLLLWLNGLWGRWETERYMALYDWSEALRTDGREIGRSLLLRPIGLAWCAILGLHAGWLYGGPWWTAALLLPAAGYPLLGRINRAATALLGTGREGRSKSDAGDIDRSGGVE</sequence>
<dbReference type="Pfam" id="PF05975">
    <property type="entry name" value="EcsB"/>
    <property type="match status" value="1"/>
</dbReference>
<feature type="transmembrane region" description="Helical" evidence="1">
    <location>
        <begin position="91"/>
        <end position="111"/>
    </location>
</feature>
<keyword evidence="1" id="KW-0812">Transmembrane</keyword>
<evidence type="ECO:0000313" key="3">
    <source>
        <dbReference type="Proteomes" id="UP001153404"/>
    </source>
</evidence>
<proteinExistence type="predicted"/>
<keyword evidence="1" id="KW-0472">Membrane</keyword>
<feature type="transmembrane region" description="Helical" evidence="1">
    <location>
        <begin position="318"/>
        <end position="337"/>
    </location>
</feature>
<protein>
    <submittedName>
        <fullName evidence="2">ABC transporter permease</fullName>
    </submittedName>
</protein>
<gene>
    <name evidence="2" type="ORF">OMP40_12395</name>
</gene>
<dbReference type="InterPro" id="IPR010288">
    <property type="entry name" value="EcsB_ABC"/>
</dbReference>
<feature type="transmembrane region" description="Helical" evidence="1">
    <location>
        <begin position="271"/>
        <end position="289"/>
    </location>
</feature>
<feature type="transmembrane region" description="Helical" evidence="1">
    <location>
        <begin position="126"/>
        <end position="147"/>
    </location>
</feature>
<organism evidence="2 3">
    <name type="scientific">Cohnella rhizosphaerae</name>
    <dbReference type="NCBI Taxonomy" id="1457232"/>
    <lineage>
        <taxon>Bacteria</taxon>
        <taxon>Bacillati</taxon>
        <taxon>Bacillota</taxon>
        <taxon>Bacilli</taxon>
        <taxon>Bacillales</taxon>
        <taxon>Paenibacillaceae</taxon>
        <taxon>Cohnella</taxon>
    </lineage>
</organism>
<feature type="transmembrane region" description="Helical" evidence="1">
    <location>
        <begin position="52"/>
        <end position="71"/>
    </location>
</feature>
<comment type="caution">
    <text evidence="2">The sequence shown here is derived from an EMBL/GenBank/DDBJ whole genome shotgun (WGS) entry which is preliminary data.</text>
</comment>
<name>A0A9X4KSE1_9BACL</name>
<feature type="transmembrane region" description="Helical" evidence="1">
    <location>
        <begin position="12"/>
        <end position="31"/>
    </location>
</feature>